<evidence type="ECO:0000313" key="2">
    <source>
        <dbReference type="EMBL" id="KAF2116781.1"/>
    </source>
</evidence>
<name>A0A6A5ZE96_9PLEO</name>
<accession>A0A6A5ZE96</accession>
<organism evidence="2 3">
    <name type="scientific">Lophiotrema nucula</name>
    <dbReference type="NCBI Taxonomy" id="690887"/>
    <lineage>
        <taxon>Eukaryota</taxon>
        <taxon>Fungi</taxon>
        <taxon>Dikarya</taxon>
        <taxon>Ascomycota</taxon>
        <taxon>Pezizomycotina</taxon>
        <taxon>Dothideomycetes</taxon>
        <taxon>Pleosporomycetidae</taxon>
        <taxon>Pleosporales</taxon>
        <taxon>Lophiotremataceae</taxon>
        <taxon>Lophiotrema</taxon>
    </lineage>
</organism>
<dbReference type="Proteomes" id="UP000799770">
    <property type="component" value="Unassembled WGS sequence"/>
</dbReference>
<gene>
    <name evidence="2" type="ORF">BDV96DRAFT_598632</name>
</gene>
<feature type="compositionally biased region" description="Pro residues" evidence="1">
    <location>
        <begin position="1"/>
        <end position="10"/>
    </location>
</feature>
<evidence type="ECO:0000313" key="3">
    <source>
        <dbReference type="Proteomes" id="UP000799770"/>
    </source>
</evidence>
<evidence type="ECO:0000256" key="1">
    <source>
        <dbReference type="SAM" id="MobiDB-lite"/>
    </source>
</evidence>
<dbReference type="AlphaFoldDB" id="A0A6A5ZE96"/>
<dbReference type="EMBL" id="ML977320">
    <property type="protein sequence ID" value="KAF2116781.1"/>
    <property type="molecule type" value="Genomic_DNA"/>
</dbReference>
<feature type="region of interest" description="Disordered" evidence="1">
    <location>
        <begin position="1"/>
        <end position="30"/>
    </location>
</feature>
<sequence length="206" mass="23090">MPEIRGPPPWKVTGDLDPDQQAPYPQPNDVRASARADTAIQILNRICGEWKQTWDKITASTPVNKTELFKLYECIEGFCYNKKYTWMIQNDYTKVILGGGSGKGMLLMQARTAFILLVQGIWESVKIHCPEEIIASQNYFDSVVQIPEESQTYETQQAEGSGTQHMTAEAYTAPQPPNPTPAEIAANKAYEELFESLIEIPEDDTG</sequence>
<protein>
    <submittedName>
        <fullName evidence="2">Uncharacterized protein</fullName>
    </submittedName>
</protein>
<proteinExistence type="predicted"/>
<reference evidence="2" key="1">
    <citation type="journal article" date="2020" name="Stud. Mycol.">
        <title>101 Dothideomycetes genomes: a test case for predicting lifestyles and emergence of pathogens.</title>
        <authorList>
            <person name="Haridas S."/>
            <person name="Albert R."/>
            <person name="Binder M."/>
            <person name="Bloem J."/>
            <person name="Labutti K."/>
            <person name="Salamov A."/>
            <person name="Andreopoulos B."/>
            <person name="Baker S."/>
            <person name="Barry K."/>
            <person name="Bills G."/>
            <person name="Bluhm B."/>
            <person name="Cannon C."/>
            <person name="Castanera R."/>
            <person name="Culley D."/>
            <person name="Daum C."/>
            <person name="Ezra D."/>
            <person name="Gonzalez J."/>
            <person name="Henrissat B."/>
            <person name="Kuo A."/>
            <person name="Liang C."/>
            <person name="Lipzen A."/>
            <person name="Lutzoni F."/>
            <person name="Magnuson J."/>
            <person name="Mondo S."/>
            <person name="Nolan M."/>
            <person name="Ohm R."/>
            <person name="Pangilinan J."/>
            <person name="Park H.-J."/>
            <person name="Ramirez L."/>
            <person name="Alfaro M."/>
            <person name="Sun H."/>
            <person name="Tritt A."/>
            <person name="Yoshinaga Y."/>
            <person name="Zwiers L.-H."/>
            <person name="Turgeon B."/>
            <person name="Goodwin S."/>
            <person name="Spatafora J."/>
            <person name="Crous P."/>
            <person name="Grigoriev I."/>
        </authorList>
    </citation>
    <scope>NUCLEOTIDE SEQUENCE</scope>
    <source>
        <strain evidence="2">CBS 627.86</strain>
    </source>
</reference>
<keyword evidence="3" id="KW-1185">Reference proteome</keyword>